<proteinExistence type="predicted"/>
<evidence type="ECO:0000313" key="2">
    <source>
        <dbReference type="EMBL" id="ETV80127.1"/>
    </source>
</evidence>
<sequence length="213" mass="22863">MPRVVHNSMMSTSVDASFANDSGKRNENSRGNRLAGGGQTKRTHSTHCGSKWPIWKRSCGANYPLGRGGSAAQAGTVATSGDARVEKLMATKRFYMTQNVQLLDTLKGGRANSAPATPLGSSSLEVDAFLIHFLGVDDAQEIDGISCIARTRGVGQDKAICMPLVDDVIDHKKQQLQRYLILQRESLANGTCSLKTGSPEETKATIEGMVHSQ</sequence>
<dbReference type="RefSeq" id="XP_009830051.1">
    <property type="nucleotide sequence ID" value="XM_009831749.1"/>
</dbReference>
<feature type="region of interest" description="Disordered" evidence="1">
    <location>
        <begin position="1"/>
        <end position="49"/>
    </location>
</feature>
<organism evidence="2">
    <name type="scientific">Aphanomyces astaci</name>
    <name type="common">Crayfish plague agent</name>
    <dbReference type="NCBI Taxonomy" id="112090"/>
    <lineage>
        <taxon>Eukaryota</taxon>
        <taxon>Sar</taxon>
        <taxon>Stramenopiles</taxon>
        <taxon>Oomycota</taxon>
        <taxon>Saprolegniomycetes</taxon>
        <taxon>Saprolegniales</taxon>
        <taxon>Verrucalvaceae</taxon>
        <taxon>Aphanomyces</taxon>
    </lineage>
</organism>
<dbReference type="EMBL" id="KI913126">
    <property type="protein sequence ID" value="ETV80127.1"/>
    <property type="molecule type" value="Genomic_DNA"/>
</dbReference>
<name>W4GKE5_APHAT</name>
<gene>
    <name evidence="2" type="ORF">H257_06509</name>
</gene>
<evidence type="ECO:0000256" key="1">
    <source>
        <dbReference type="SAM" id="MobiDB-lite"/>
    </source>
</evidence>
<dbReference type="VEuPathDB" id="FungiDB:H257_06509"/>
<reference evidence="2" key="1">
    <citation type="submission" date="2013-12" db="EMBL/GenBank/DDBJ databases">
        <title>The Genome Sequence of Aphanomyces astaci APO3.</title>
        <authorList>
            <consortium name="The Broad Institute Genomics Platform"/>
            <person name="Russ C."/>
            <person name="Tyler B."/>
            <person name="van West P."/>
            <person name="Dieguez-Uribeondo J."/>
            <person name="Young S.K."/>
            <person name="Zeng Q."/>
            <person name="Gargeya S."/>
            <person name="Fitzgerald M."/>
            <person name="Abouelleil A."/>
            <person name="Alvarado L."/>
            <person name="Chapman S.B."/>
            <person name="Gainer-Dewar J."/>
            <person name="Goldberg J."/>
            <person name="Griggs A."/>
            <person name="Gujja S."/>
            <person name="Hansen M."/>
            <person name="Howarth C."/>
            <person name="Imamovic A."/>
            <person name="Ireland A."/>
            <person name="Larimer J."/>
            <person name="McCowan C."/>
            <person name="Murphy C."/>
            <person name="Pearson M."/>
            <person name="Poon T.W."/>
            <person name="Priest M."/>
            <person name="Roberts A."/>
            <person name="Saif S."/>
            <person name="Shea T."/>
            <person name="Sykes S."/>
            <person name="Wortman J."/>
            <person name="Nusbaum C."/>
            <person name="Birren B."/>
        </authorList>
    </citation>
    <scope>NUCLEOTIDE SEQUENCE [LARGE SCALE GENOMIC DNA]</scope>
    <source>
        <strain evidence="2">APO3</strain>
    </source>
</reference>
<dbReference type="AlphaFoldDB" id="W4GKE5"/>
<protein>
    <submittedName>
        <fullName evidence="2">Uncharacterized protein</fullName>
    </submittedName>
</protein>
<accession>W4GKE5</accession>
<dbReference type="GeneID" id="20808505"/>